<dbReference type="AlphaFoldDB" id="A0A512DXS9"/>
<keyword evidence="1" id="KW-0812">Transmembrane</keyword>
<gene>
    <name evidence="2" type="ORF">SAE02_51280</name>
</gene>
<organism evidence="2 3">
    <name type="scientific">Skermanella aerolata</name>
    <dbReference type="NCBI Taxonomy" id="393310"/>
    <lineage>
        <taxon>Bacteria</taxon>
        <taxon>Pseudomonadati</taxon>
        <taxon>Pseudomonadota</taxon>
        <taxon>Alphaproteobacteria</taxon>
        <taxon>Rhodospirillales</taxon>
        <taxon>Azospirillaceae</taxon>
        <taxon>Skermanella</taxon>
    </lineage>
</organism>
<keyword evidence="1" id="KW-1133">Transmembrane helix</keyword>
<keyword evidence="1" id="KW-0472">Membrane</keyword>
<comment type="caution">
    <text evidence="2">The sequence shown here is derived from an EMBL/GenBank/DDBJ whole genome shotgun (WGS) entry which is preliminary data.</text>
</comment>
<dbReference type="EMBL" id="BJYZ01000025">
    <property type="protein sequence ID" value="GEO40980.1"/>
    <property type="molecule type" value="Genomic_DNA"/>
</dbReference>
<feature type="transmembrane region" description="Helical" evidence="1">
    <location>
        <begin position="57"/>
        <end position="79"/>
    </location>
</feature>
<evidence type="ECO:0000256" key="1">
    <source>
        <dbReference type="SAM" id="Phobius"/>
    </source>
</evidence>
<name>A0A512DXS9_9PROT</name>
<protein>
    <submittedName>
        <fullName evidence="2">Uncharacterized protein</fullName>
    </submittedName>
</protein>
<dbReference type="Proteomes" id="UP000321523">
    <property type="component" value="Unassembled WGS sequence"/>
</dbReference>
<proteinExistence type="predicted"/>
<evidence type="ECO:0000313" key="3">
    <source>
        <dbReference type="Proteomes" id="UP000321523"/>
    </source>
</evidence>
<reference evidence="2 3" key="1">
    <citation type="submission" date="2019-07" db="EMBL/GenBank/DDBJ databases">
        <title>Whole genome shotgun sequence of Skermanella aerolata NBRC 106429.</title>
        <authorList>
            <person name="Hosoyama A."/>
            <person name="Uohara A."/>
            <person name="Ohji S."/>
            <person name="Ichikawa N."/>
        </authorList>
    </citation>
    <scope>NUCLEOTIDE SEQUENCE [LARGE SCALE GENOMIC DNA]</scope>
    <source>
        <strain evidence="2 3">NBRC 106429</strain>
    </source>
</reference>
<evidence type="ECO:0000313" key="2">
    <source>
        <dbReference type="EMBL" id="GEO40980.1"/>
    </source>
</evidence>
<keyword evidence="3" id="KW-1185">Reference proteome</keyword>
<sequence>MRSPNAGNNAGSGEDFTVKQAALYRKTEPEIRPCSEFDYSDRIGTSNEGDWSLRRRFAFLISAALASWAVVGLVGYGVYSLFA</sequence>
<accession>A0A512DXS9</accession>